<organism evidence="2 3">
    <name type="scientific">Babesia gibsoni</name>
    <dbReference type="NCBI Taxonomy" id="33632"/>
    <lineage>
        <taxon>Eukaryota</taxon>
        <taxon>Sar</taxon>
        <taxon>Alveolata</taxon>
        <taxon>Apicomplexa</taxon>
        <taxon>Aconoidasida</taxon>
        <taxon>Piroplasmida</taxon>
        <taxon>Babesiidae</taxon>
        <taxon>Babesia</taxon>
    </lineage>
</organism>
<evidence type="ECO:0000313" key="2">
    <source>
        <dbReference type="EMBL" id="KAK1445144.1"/>
    </source>
</evidence>
<reference evidence="2" key="1">
    <citation type="submission" date="2023-08" db="EMBL/GenBank/DDBJ databases">
        <title>Draft sequence of the Babesia gibsoni genome.</title>
        <authorList>
            <person name="Yamagishi J.Y."/>
            <person name="Xuan X.X."/>
        </authorList>
    </citation>
    <scope>NUCLEOTIDE SEQUENCE</scope>
    <source>
        <strain evidence="2">Azabu</strain>
    </source>
</reference>
<gene>
    <name evidence="2" type="ORF">BgAZ_110500</name>
</gene>
<dbReference type="AlphaFoldDB" id="A0AAD8PGV5"/>
<feature type="region of interest" description="Disordered" evidence="1">
    <location>
        <begin position="186"/>
        <end position="211"/>
    </location>
</feature>
<feature type="compositionally biased region" description="Polar residues" evidence="1">
    <location>
        <begin position="201"/>
        <end position="211"/>
    </location>
</feature>
<sequence>MSSQERFRQPFFSDGEVVPDILLEGDKSLSRKAKGKNKSRRHQRQWQPFVAEAERQVGISTLPIGSFASTPVQGQPVDLVNTKHGETEQNQNKSMKSFVDNTCEMEKQTSYYQDTNSEKQGPYHKLKETEAHYHNGHNGQNGYAIDVVKKPVGYHNVSPHDTSYVQQDIKGQNSTVMLKTLAGYSGKTSPAGSVHSDADSKSVSSTQSEQLKSVLKGMGLLPQTVTEERPRKAYAFSRHVCSPDPSSIPVPGLRQ</sequence>
<comment type="caution">
    <text evidence="2">The sequence shown here is derived from an EMBL/GenBank/DDBJ whole genome shotgun (WGS) entry which is preliminary data.</text>
</comment>
<evidence type="ECO:0000313" key="3">
    <source>
        <dbReference type="Proteomes" id="UP001230268"/>
    </source>
</evidence>
<evidence type="ECO:0000256" key="1">
    <source>
        <dbReference type="SAM" id="MobiDB-lite"/>
    </source>
</evidence>
<feature type="compositionally biased region" description="Basic residues" evidence="1">
    <location>
        <begin position="30"/>
        <end position="44"/>
    </location>
</feature>
<dbReference type="EMBL" id="JAVEPI010000001">
    <property type="protein sequence ID" value="KAK1445144.1"/>
    <property type="molecule type" value="Genomic_DNA"/>
</dbReference>
<name>A0AAD8PGV5_BABGI</name>
<protein>
    <submittedName>
        <fullName evidence="2">Uncharacterized protein</fullName>
    </submittedName>
</protein>
<keyword evidence="3" id="KW-1185">Reference proteome</keyword>
<dbReference type="Proteomes" id="UP001230268">
    <property type="component" value="Unassembled WGS sequence"/>
</dbReference>
<feature type="region of interest" description="Disordered" evidence="1">
    <location>
        <begin position="28"/>
        <end position="49"/>
    </location>
</feature>
<accession>A0AAD8PGV5</accession>
<proteinExistence type="predicted"/>